<evidence type="ECO:0000256" key="4">
    <source>
        <dbReference type="ARBA" id="ARBA00022763"/>
    </source>
</evidence>
<dbReference type="GO" id="GO:0003697">
    <property type="term" value="F:single-stranded DNA binding"/>
    <property type="evidence" value="ECO:0007669"/>
    <property type="project" value="InterPro"/>
</dbReference>
<dbReference type="EMBL" id="NJEU01000089">
    <property type="protein sequence ID" value="PHH81932.1"/>
    <property type="molecule type" value="Genomic_DNA"/>
</dbReference>
<evidence type="ECO:0000256" key="5">
    <source>
        <dbReference type="ARBA" id="ARBA00022946"/>
    </source>
</evidence>
<dbReference type="OrthoDB" id="17164at2759"/>
<dbReference type="InterPro" id="IPR009446">
    <property type="entry name" value="Mgm101"/>
</dbReference>
<gene>
    <name evidence="11" type="ORF">CDD82_7534</name>
</gene>
<comment type="subcellular location">
    <subcellularLocation>
        <location evidence="1">Mitochondrion matrix</location>
        <location evidence="1">Mitochondrion nucleoid</location>
    </subcellularLocation>
</comment>
<accession>A0A2C5ZQ25</accession>
<keyword evidence="4" id="KW-0227">DNA damage</keyword>
<evidence type="ECO:0000256" key="6">
    <source>
        <dbReference type="ARBA" id="ARBA00023125"/>
    </source>
</evidence>
<organism evidence="11 12">
    <name type="scientific">Ophiocordyceps australis</name>
    <dbReference type="NCBI Taxonomy" id="1399860"/>
    <lineage>
        <taxon>Eukaryota</taxon>
        <taxon>Fungi</taxon>
        <taxon>Dikarya</taxon>
        <taxon>Ascomycota</taxon>
        <taxon>Pezizomycotina</taxon>
        <taxon>Sordariomycetes</taxon>
        <taxon>Hypocreomycetidae</taxon>
        <taxon>Hypocreales</taxon>
        <taxon>Ophiocordycipitaceae</taxon>
        <taxon>Ophiocordyceps</taxon>
    </lineage>
</organism>
<comment type="similarity">
    <text evidence="2">Belongs to the MGM101 family.</text>
</comment>
<feature type="compositionally biased region" description="Polar residues" evidence="10">
    <location>
        <begin position="1"/>
        <end position="14"/>
    </location>
</feature>
<dbReference type="Pfam" id="PF06420">
    <property type="entry name" value="Mgm101p"/>
    <property type="match status" value="1"/>
</dbReference>
<proteinExistence type="inferred from homology"/>
<evidence type="ECO:0000256" key="10">
    <source>
        <dbReference type="SAM" id="MobiDB-lite"/>
    </source>
</evidence>
<dbReference type="GO" id="GO:0036297">
    <property type="term" value="P:interstrand cross-link repair"/>
    <property type="evidence" value="ECO:0007669"/>
    <property type="project" value="TreeGrafter"/>
</dbReference>
<reference evidence="11 12" key="1">
    <citation type="submission" date="2017-06" db="EMBL/GenBank/DDBJ databases">
        <title>Ant-infecting Ophiocordyceps genomes reveal a high diversity of potential behavioral manipulation genes and a possible major role for enterotoxins.</title>
        <authorList>
            <person name="De Bekker C."/>
            <person name="Evans H.C."/>
            <person name="Brachmann A."/>
            <person name="Hughes D.P."/>
        </authorList>
    </citation>
    <scope>NUCLEOTIDE SEQUENCE [LARGE SCALE GENOMIC DNA]</scope>
    <source>
        <strain evidence="11 12">1348a</strain>
    </source>
</reference>
<feature type="region of interest" description="Disordered" evidence="10">
    <location>
        <begin position="1"/>
        <end position="51"/>
    </location>
</feature>
<keyword evidence="8" id="KW-0234">DNA repair</keyword>
<keyword evidence="9" id="KW-1135">Mitochondrion nucleoid</keyword>
<dbReference type="Proteomes" id="UP000224854">
    <property type="component" value="Unassembled WGS sequence"/>
</dbReference>
<dbReference type="GO" id="GO:0000725">
    <property type="term" value="P:recombinational repair"/>
    <property type="evidence" value="ECO:0007669"/>
    <property type="project" value="TreeGrafter"/>
</dbReference>
<keyword evidence="12" id="KW-1185">Reference proteome</keyword>
<comment type="caution">
    <text evidence="11">The sequence shown here is derived from an EMBL/GenBank/DDBJ whole genome shotgun (WGS) entry which is preliminary data.</text>
</comment>
<evidence type="ECO:0000256" key="9">
    <source>
        <dbReference type="ARBA" id="ARBA00023271"/>
    </source>
</evidence>
<dbReference type="PANTHER" id="PTHR31404">
    <property type="entry name" value="MITOCHONDRIAL GENOME MAINTENANCE PROTEIN MGM101"/>
    <property type="match status" value="1"/>
</dbReference>
<evidence type="ECO:0000256" key="2">
    <source>
        <dbReference type="ARBA" id="ARBA00007053"/>
    </source>
</evidence>
<feature type="compositionally biased region" description="Low complexity" evidence="10">
    <location>
        <begin position="23"/>
        <end position="34"/>
    </location>
</feature>
<evidence type="ECO:0000256" key="7">
    <source>
        <dbReference type="ARBA" id="ARBA00023128"/>
    </source>
</evidence>
<name>A0A2C5ZQ25_9HYPO</name>
<evidence type="ECO:0000313" key="11">
    <source>
        <dbReference type="EMBL" id="PHH81932.1"/>
    </source>
</evidence>
<evidence type="ECO:0000313" key="12">
    <source>
        <dbReference type="Proteomes" id="UP000224854"/>
    </source>
</evidence>
<dbReference type="AlphaFoldDB" id="A0A2C5ZQ25"/>
<sequence length="237" mass="26437">MTSAKPNTSSNGYKTANPPPTSKPTSPSASTPTPLVGPPPAGLPCDKEEQPLLAPRDGLSIDWTKSYYGVASRAVTAEQYRSLMQPIAEKDIEVKPDGIIYLPEIKYRRRLNETFGPLGWGLVPRSNPVVNNNLVTREYALIVEGRFASQAQGENPFFGPDQLSSAIEGCKSNALMRCCKDLGISSELWDPYFIRNFKKTNMVEVWVEHVTTKKKRLQWYRKGQVEVVYPYKAAGRL</sequence>
<evidence type="ECO:0000256" key="8">
    <source>
        <dbReference type="ARBA" id="ARBA00023204"/>
    </source>
</evidence>
<dbReference type="GO" id="GO:0000262">
    <property type="term" value="C:mitochondrial chromosome"/>
    <property type="evidence" value="ECO:0007669"/>
    <property type="project" value="InterPro"/>
</dbReference>
<dbReference type="PANTHER" id="PTHR31404:SF0">
    <property type="entry name" value="MITOCHONDRIAL GENOME MAINTENANCE PROTEIN MGM101"/>
    <property type="match status" value="1"/>
</dbReference>
<keyword evidence="5" id="KW-0809">Transit peptide</keyword>
<keyword evidence="6" id="KW-0238">DNA-binding</keyword>
<keyword evidence="7" id="KW-0496">Mitochondrion</keyword>
<evidence type="ECO:0000256" key="3">
    <source>
        <dbReference type="ARBA" id="ARBA00013628"/>
    </source>
</evidence>
<evidence type="ECO:0000256" key="1">
    <source>
        <dbReference type="ARBA" id="ARBA00004436"/>
    </source>
</evidence>
<protein>
    <recommendedName>
        <fullName evidence="3">Mitochondrial genome maintenance protein MGM101</fullName>
    </recommendedName>
</protein>